<sequence length="237" mass="27591">MSNCFFSICHSSKNLIRNSNIKTLFATCFSSTCESVFSCVQNIKMAEAEINNVCPSNQQEWREWLESNHKTKDAIWLVFYKKKSSMPNLTWSEAVDEALCFGWIDSVKKSIDSEKYKQYFSKRKSKSTWSRINKEKVEKLTKDGLMSEAGLKIVRIAMENGSWTTLDEVENLNIPDDLEKEFNKRPGSKDYFVSLSRSVRKGMLYWIVVAKRPETRYKRVSEIAENAGQKQKPKQFR</sequence>
<dbReference type="Proteomes" id="UP000549394">
    <property type="component" value="Unassembled WGS sequence"/>
</dbReference>
<gene>
    <name evidence="1" type="ORF">DGYR_LOCUS13705</name>
</gene>
<evidence type="ECO:0000313" key="1">
    <source>
        <dbReference type="EMBL" id="CAD5126462.1"/>
    </source>
</evidence>
<dbReference type="AlphaFoldDB" id="A0A7I8WE50"/>
<organism evidence="1 2">
    <name type="scientific">Dimorphilus gyrociliatus</name>
    <dbReference type="NCBI Taxonomy" id="2664684"/>
    <lineage>
        <taxon>Eukaryota</taxon>
        <taxon>Metazoa</taxon>
        <taxon>Spiralia</taxon>
        <taxon>Lophotrochozoa</taxon>
        <taxon>Annelida</taxon>
        <taxon>Polychaeta</taxon>
        <taxon>Polychaeta incertae sedis</taxon>
        <taxon>Dinophilidae</taxon>
        <taxon>Dimorphilus</taxon>
    </lineage>
</organism>
<accession>A0A7I8WE50</accession>
<name>A0A7I8WE50_9ANNE</name>
<dbReference type="OrthoDB" id="10263401at2759"/>
<protein>
    <submittedName>
        <fullName evidence="1">Uncharacterized protein</fullName>
    </submittedName>
</protein>
<proteinExistence type="predicted"/>
<reference evidence="1 2" key="1">
    <citation type="submission" date="2020-08" db="EMBL/GenBank/DDBJ databases">
        <authorList>
            <person name="Hejnol A."/>
        </authorList>
    </citation>
    <scope>NUCLEOTIDE SEQUENCE [LARGE SCALE GENOMIC DNA]</scope>
</reference>
<dbReference type="Pfam" id="PF13376">
    <property type="entry name" value="OmdA"/>
    <property type="match status" value="1"/>
</dbReference>
<comment type="caution">
    <text evidence="1">The sequence shown here is derived from an EMBL/GenBank/DDBJ whole genome shotgun (WGS) entry which is preliminary data.</text>
</comment>
<dbReference type="EMBL" id="CAJFCJ010000050">
    <property type="protein sequence ID" value="CAD5126462.1"/>
    <property type="molecule type" value="Genomic_DNA"/>
</dbReference>
<keyword evidence="2" id="KW-1185">Reference proteome</keyword>
<evidence type="ECO:0000313" key="2">
    <source>
        <dbReference type="Proteomes" id="UP000549394"/>
    </source>
</evidence>